<reference evidence="2 3" key="1">
    <citation type="submission" date="2010-04" db="EMBL/GenBank/DDBJ databases">
        <authorList>
            <person name="Qin X."/>
            <person name="Bachman B."/>
            <person name="Battles P."/>
            <person name="Bell A."/>
            <person name="Bess C."/>
            <person name="Bickham C."/>
            <person name="Chaboub L."/>
            <person name="Chen D."/>
            <person name="Coyle M."/>
            <person name="Deiros D.R."/>
            <person name="Dinh H."/>
            <person name="Forbes L."/>
            <person name="Fowler G."/>
            <person name="Francisco L."/>
            <person name="Fu Q."/>
            <person name="Gubbala S."/>
            <person name="Hale W."/>
            <person name="Han Y."/>
            <person name="Hemphill L."/>
            <person name="Highlander S.K."/>
            <person name="Hirani K."/>
            <person name="Hogues M."/>
            <person name="Jackson L."/>
            <person name="Jakkamsetti A."/>
            <person name="Javaid M."/>
            <person name="Jiang H."/>
            <person name="Korchina V."/>
            <person name="Kovar C."/>
            <person name="Lara F."/>
            <person name="Lee S."/>
            <person name="Mata R."/>
            <person name="Mathew T."/>
            <person name="Moen C."/>
            <person name="Morales K."/>
            <person name="Munidasa M."/>
            <person name="Nazareth L."/>
            <person name="Ngo R."/>
            <person name="Nguyen L."/>
            <person name="Okwuonu G."/>
            <person name="Ongeri F."/>
            <person name="Patil S."/>
            <person name="Petrosino J."/>
            <person name="Pham C."/>
            <person name="Pham P."/>
            <person name="Pu L.-L."/>
            <person name="Puazo M."/>
            <person name="Raj R."/>
            <person name="Reid J."/>
            <person name="Rouhana J."/>
            <person name="Saada N."/>
            <person name="Shang Y."/>
            <person name="Simmons D."/>
            <person name="Thornton R."/>
            <person name="Warren J."/>
            <person name="Weissenberger G."/>
            <person name="Zhang J."/>
            <person name="Zhang L."/>
            <person name="Zhou C."/>
            <person name="Zhu D."/>
            <person name="Muzny D."/>
            <person name="Worley K."/>
            <person name="Gibbs R."/>
        </authorList>
    </citation>
    <scope>NUCLEOTIDE SEQUENCE [LARGE SCALE GENOMIC DNA]</scope>
    <source>
        <strain evidence="2 3">ATCC 49957</strain>
    </source>
</reference>
<gene>
    <name evidence="2" type="ORF">HMPREF0731_2939</name>
</gene>
<dbReference type="InterPro" id="IPR006311">
    <property type="entry name" value="TAT_signal"/>
</dbReference>
<evidence type="ECO:0000313" key="2">
    <source>
        <dbReference type="EMBL" id="EFH10847.1"/>
    </source>
</evidence>
<evidence type="ECO:0000256" key="1">
    <source>
        <dbReference type="SAM" id="SignalP"/>
    </source>
</evidence>
<dbReference type="RefSeq" id="WP_007001970.1">
    <property type="nucleotide sequence ID" value="NZ_GG770777.1"/>
</dbReference>
<dbReference type="SUPFAM" id="SSF63829">
    <property type="entry name" value="Calcium-dependent phosphotriesterase"/>
    <property type="match status" value="1"/>
</dbReference>
<keyword evidence="3" id="KW-1185">Reference proteome</keyword>
<feature type="chain" id="PRO_5003075699" evidence="1">
    <location>
        <begin position="28"/>
        <end position="530"/>
    </location>
</feature>
<name>D5RPC8_9PROT</name>
<dbReference type="Proteomes" id="UP000005324">
    <property type="component" value="Unassembled WGS sequence"/>
</dbReference>
<dbReference type="PANTHER" id="PTHR35399">
    <property type="entry name" value="SLR8030 PROTEIN"/>
    <property type="match status" value="1"/>
</dbReference>
<dbReference type="OrthoDB" id="9801383at2"/>
<dbReference type="EMBL" id="ADVL01000627">
    <property type="protein sequence ID" value="EFH10847.1"/>
    <property type="molecule type" value="Genomic_DNA"/>
</dbReference>
<evidence type="ECO:0000313" key="3">
    <source>
        <dbReference type="Proteomes" id="UP000005324"/>
    </source>
</evidence>
<protein>
    <submittedName>
        <fullName evidence="2">Tat pathway signal sequence domain protein</fullName>
    </submittedName>
</protein>
<accession>D5RPC8</accession>
<keyword evidence="1" id="KW-0732">Signal</keyword>
<dbReference type="PANTHER" id="PTHR35399:SF2">
    <property type="entry name" value="DUF839 DOMAIN-CONTAINING PROTEIN"/>
    <property type="match status" value="1"/>
</dbReference>
<sequence length="530" mass="54615">MTTTRRALLGAAAFLPVASLASGPARAQIVTLDMPPQALPVKLDDTTAPGYRRDVLVRWGDRVTFDARPWTPRQPSAEAAATQFGWDGRICGMVVPPAGADGVARGVLAVAHPTVDPAMAFPGGRDRPAIAAMMQGASLLNIEQQGGRWIVVDGGYQSRRLTAETLCRLTGPAADQVGGAVQGLLGISGGCATPWGTLLLAENDPAPWLTRLAPLDGRFTDGTRFGWVAELDPLDPAAVPAKRTALARFPRGDAAAALSRDGRAVVYLTDHRAFGHLFRFVSAGPAGAEALDEGTLSVARLEGQGVLRWVALPAGAETALNPVAAAASAGATAFDLPAGLALDGGRLYLACKGNAARRPEQTDALNPRAGSNAGHVVEILPEGGDHAAERARASLLLLGGAPGPRFAGFVRAWPESPAVLELDPAGRLWIGTDHDGRVGAAPDALFGCDTTGPGRGIALPLYGAPRGAAIGGTAMSPDGVALFALVRTPGAEPGASWERPGTRWPQFDPALPPRSTLVVFSREAGGRVGG</sequence>
<proteinExistence type="predicted"/>
<dbReference type="AlphaFoldDB" id="D5RPC8"/>
<dbReference type="HOGENOM" id="CLU_018570_2_0_5"/>
<feature type="signal peptide" evidence="1">
    <location>
        <begin position="1"/>
        <end position="27"/>
    </location>
</feature>
<organism evidence="2 3">
    <name type="scientific">Pseudoroseomonas cervicalis ATCC 49957</name>
    <dbReference type="NCBI Taxonomy" id="525371"/>
    <lineage>
        <taxon>Bacteria</taxon>
        <taxon>Pseudomonadati</taxon>
        <taxon>Pseudomonadota</taxon>
        <taxon>Alphaproteobacteria</taxon>
        <taxon>Acetobacterales</taxon>
        <taxon>Roseomonadaceae</taxon>
        <taxon>Roseomonas</taxon>
    </lineage>
</organism>
<dbReference type="PROSITE" id="PS51318">
    <property type="entry name" value="TAT"/>
    <property type="match status" value="1"/>
</dbReference>
<dbReference type="InterPro" id="IPR008557">
    <property type="entry name" value="PhoX"/>
</dbReference>
<comment type="caution">
    <text evidence="2">The sequence shown here is derived from an EMBL/GenBank/DDBJ whole genome shotgun (WGS) entry which is preliminary data.</text>
</comment>
<dbReference type="Pfam" id="PF05787">
    <property type="entry name" value="PhoX"/>
    <property type="match status" value="1"/>
</dbReference>